<dbReference type="Gene3D" id="1.25.40.10">
    <property type="entry name" value="Tetratricopeptide repeat domain"/>
    <property type="match status" value="1"/>
</dbReference>
<dbReference type="Proteomes" id="UP000029643">
    <property type="component" value="Unassembled WGS sequence"/>
</dbReference>
<reference evidence="1 2" key="1">
    <citation type="journal article" date="2014" name="Genome Announc.">
        <title>Draft Genome Sequences of Marine Flavobacterium Algibacter lectus Strains SS8 and NR4.</title>
        <authorList>
            <person name="Takatani N."/>
            <person name="Nakanishi M."/>
            <person name="Meirelles P."/>
            <person name="Mino S."/>
            <person name="Suda W."/>
            <person name="Oshima K."/>
            <person name="Hattori M."/>
            <person name="Ohkuma M."/>
            <person name="Hosokawa M."/>
            <person name="Miyashita K."/>
            <person name="Thompson F.L."/>
            <person name="Niwa A."/>
            <person name="Sawabe T."/>
            <person name="Sawabe T."/>
        </authorList>
    </citation>
    <scope>NUCLEOTIDE SEQUENCE [LARGE SCALE GENOMIC DNA]</scope>
    <source>
        <strain evidence="2">JCM19274</strain>
    </source>
</reference>
<proteinExistence type="predicted"/>
<protein>
    <submittedName>
        <fullName evidence="1">Uncharacterized protein</fullName>
    </submittedName>
</protein>
<evidence type="ECO:0000313" key="2">
    <source>
        <dbReference type="Proteomes" id="UP000029643"/>
    </source>
</evidence>
<name>A0A090X565_9FLAO</name>
<comment type="caution">
    <text evidence="1">The sequence shown here is derived from an EMBL/GenBank/DDBJ whole genome shotgun (WGS) entry which is preliminary data.</text>
</comment>
<accession>A0A090X565</accession>
<organism evidence="1 2">
    <name type="scientific">Algibacter lectus</name>
    <dbReference type="NCBI Taxonomy" id="221126"/>
    <lineage>
        <taxon>Bacteria</taxon>
        <taxon>Pseudomonadati</taxon>
        <taxon>Bacteroidota</taxon>
        <taxon>Flavobacteriia</taxon>
        <taxon>Flavobacteriales</taxon>
        <taxon>Flavobacteriaceae</taxon>
        <taxon>Algibacter</taxon>
    </lineage>
</organism>
<dbReference type="InterPro" id="IPR011990">
    <property type="entry name" value="TPR-like_helical_dom_sf"/>
</dbReference>
<dbReference type="SUPFAM" id="SSF81901">
    <property type="entry name" value="HCP-like"/>
    <property type="match status" value="1"/>
</dbReference>
<gene>
    <name evidence="1" type="ORF">JCM19274_3550</name>
</gene>
<dbReference type="EMBL" id="BBNU01000004">
    <property type="protein sequence ID" value="GAL78992.1"/>
    <property type="molecule type" value="Genomic_DNA"/>
</dbReference>
<dbReference type="AlphaFoldDB" id="A0A090X565"/>
<evidence type="ECO:0000313" key="1">
    <source>
        <dbReference type="EMBL" id="GAL78992.1"/>
    </source>
</evidence>
<sequence length="78" mass="8965">MFETAIEKQPKRKGDAEIGLADIYYNLGEVYFEHKQNKKLALENYQKAKGLYENYPQSAHASMWAKGARNRINDLSGL</sequence>